<evidence type="ECO:0000256" key="6">
    <source>
        <dbReference type="ARBA" id="ARBA00023136"/>
    </source>
</evidence>
<comment type="subcellular location">
    <subcellularLocation>
        <location evidence="1">Membrane</location>
        <topology evidence="1">Multi-pass membrane protein</topology>
    </subcellularLocation>
</comment>
<dbReference type="GO" id="GO:0005886">
    <property type="term" value="C:plasma membrane"/>
    <property type="evidence" value="ECO:0007669"/>
    <property type="project" value="TreeGrafter"/>
</dbReference>
<dbReference type="EMBL" id="KN823192">
    <property type="protein sequence ID" value="KIO20032.1"/>
    <property type="molecule type" value="Genomic_DNA"/>
</dbReference>
<dbReference type="Pfam" id="PF00654">
    <property type="entry name" value="Voltage_CLC"/>
    <property type="match status" value="1"/>
</dbReference>
<keyword evidence="3 8" id="KW-0812">Transmembrane</keyword>
<dbReference type="PANTHER" id="PTHR45711">
    <property type="entry name" value="CHLORIDE CHANNEL PROTEIN"/>
    <property type="match status" value="1"/>
</dbReference>
<accession>A0A0C3LF12</accession>
<dbReference type="SUPFAM" id="SSF54631">
    <property type="entry name" value="CBS-domain pair"/>
    <property type="match status" value="1"/>
</dbReference>
<organism evidence="9 10">
    <name type="scientific">Tulasnella calospora MUT 4182</name>
    <dbReference type="NCBI Taxonomy" id="1051891"/>
    <lineage>
        <taxon>Eukaryota</taxon>
        <taxon>Fungi</taxon>
        <taxon>Dikarya</taxon>
        <taxon>Basidiomycota</taxon>
        <taxon>Agaricomycotina</taxon>
        <taxon>Agaricomycetes</taxon>
        <taxon>Cantharellales</taxon>
        <taxon>Tulasnellaceae</taxon>
        <taxon>Tulasnella</taxon>
    </lineage>
</organism>
<dbReference type="OrthoDB" id="44789at2759"/>
<sequence>MRVFEVMIVTAITAVISWPIVFMRDQTSTLVANLFQECEPSKDYHGLCNQSSMWQNMFLLLLTAGLKFLLTAWTFGMHVRRIRLSPFNDYSLMTDTFEATRRHIPANNRNRGISWEVDWNFPEWHRASPRSWIFSSCPPEGTCIFPGFYAVIGAAALMTVSLVVILFELTGALSHVLPIMLAVMSSKFVGDYLGKGVYDTWIAMHGYPYLPPSDFRDRGETAASVMTSTDKLVILYDNQSTPSELDALLNDCTYSGFPVLDGSSSKLLGYASRYKLRQAIDPLLSSPAESGRLCRFVRSSVLSDSLDFSAVTDKAPMQMRKEMPLHVVVTTFQRLNLRYILFTSNGGFFNGLLTRRDIARFLHEGFEQANALSQVTEDHADWGRF</sequence>
<keyword evidence="10" id="KW-1185">Reference proteome</keyword>
<dbReference type="STRING" id="1051891.A0A0C3LF12"/>
<protein>
    <submittedName>
        <fullName evidence="9">Uncharacterized protein</fullName>
    </submittedName>
</protein>
<proteinExistence type="predicted"/>
<dbReference type="InterPro" id="IPR001807">
    <property type="entry name" value="ClC"/>
</dbReference>
<feature type="transmembrane region" description="Helical" evidence="8">
    <location>
        <begin position="6"/>
        <end position="23"/>
    </location>
</feature>
<dbReference type="InterPro" id="IPR046342">
    <property type="entry name" value="CBS_dom_sf"/>
</dbReference>
<evidence type="ECO:0000256" key="5">
    <source>
        <dbReference type="ARBA" id="ARBA00023065"/>
    </source>
</evidence>
<dbReference type="GO" id="GO:0005769">
    <property type="term" value="C:early endosome"/>
    <property type="evidence" value="ECO:0007669"/>
    <property type="project" value="TreeGrafter"/>
</dbReference>
<keyword evidence="7" id="KW-0868">Chloride</keyword>
<feature type="transmembrane region" description="Helical" evidence="8">
    <location>
        <begin position="148"/>
        <end position="177"/>
    </location>
</feature>
<evidence type="ECO:0000256" key="1">
    <source>
        <dbReference type="ARBA" id="ARBA00004141"/>
    </source>
</evidence>
<evidence type="ECO:0000256" key="3">
    <source>
        <dbReference type="ARBA" id="ARBA00022692"/>
    </source>
</evidence>
<evidence type="ECO:0000256" key="8">
    <source>
        <dbReference type="SAM" id="Phobius"/>
    </source>
</evidence>
<keyword evidence="5" id="KW-0406">Ion transport</keyword>
<evidence type="ECO:0000313" key="9">
    <source>
        <dbReference type="EMBL" id="KIO20032.1"/>
    </source>
</evidence>
<dbReference type="PRINTS" id="PR00762">
    <property type="entry name" value="CLCHANNEL"/>
</dbReference>
<dbReference type="SUPFAM" id="SSF81340">
    <property type="entry name" value="Clc chloride channel"/>
    <property type="match status" value="1"/>
</dbReference>
<dbReference type="PANTHER" id="PTHR45711:SF6">
    <property type="entry name" value="CHLORIDE CHANNEL PROTEIN"/>
    <property type="match status" value="1"/>
</dbReference>
<evidence type="ECO:0000256" key="2">
    <source>
        <dbReference type="ARBA" id="ARBA00022448"/>
    </source>
</evidence>
<dbReference type="GO" id="GO:0005247">
    <property type="term" value="F:voltage-gated chloride channel activity"/>
    <property type="evidence" value="ECO:0007669"/>
    <property type="project" value="TreeGrafter"/>
</dbReference>
<dbReference type="InterPro" id="IPR014743">
    <property type="entry name" value="Cl-channel_core"/>
</dbReference>
<dbReference type="GO" id="GO:0005794">
    <property type="term" value="C:Golgi apparatus"/>
    <property type="evidence" value="ECO:0007669"/>
    <property type="project" value="TreeGrafter"/>
</dbReference>
<keyword evidence="4 8" id="KW-1133">Transmembrane helix</keyword>
<reference evidence="9 10" key="1">
    <citation type="submission" date="2014-04" db="EMBL/GenBank/DDBJ databases">
        <authorList>
            <consortium name="DOE Joint Genome Institute"/>
            <person name="Kuo A."/>
            <person name="Girlanda M."/>
            <person name="Perotto S."/>
            <person name="Kohler A."/>
            <person name="Nagy L.G."/>
            <person name="Floudas D."/>
            <person name="Copeland A."/>
            <person name="Barry K.W."/>
            <person name="Cichocki N."/>
            <person name="Veneault-Fourrey C."/>
            <person name="LaButti K."/>
            <person name="Lindquist E.A."/>
            <person name="Lipzen A."/>
            <person name="Lundell T."/>
            <person name="Morin E."/>
            <person name="Murat C."/>
            <person name="Sun H."/>
            <person name="Tunlid A."/>
            <person name="Henrissat B."/>
            <person name="Grigoriev I.V."/>
            <person name="Hibbett D.S."/>
            <person name="Martin F."/>
            <person name="Nordberg H.P."/>
            <person name="Cantor M.N."/>
            <person name="Hua S.X."/>
        </authorList>
    </citation>
    <scope>NUCLEOTIDE SEQUENCE [LARGE SCALE GENOMIC DNA]</scope>
    <source>
        <strain evidence="9 10">MUT 4182</strain>
    </source>
</reference>
<feature type="transmembrane region" description="Helical" evidence="8">
    <location>
        <begin position="57"/>
        <end position="76"/>
    </location>
</feature>
<dbReference type="Gene3D" id="1.10.3080.10">
    <property type="entry name" value="Clc chloride channel"/>
    <property type="match status" value="2"/>
</dbReference>
<evidence type="ECO:0000313" key="10">
    <source>
        <dbReference type="Proteomes" id="UP000054248"/>
    </source>
</evidence>
<dbReference type="HOGENOM" id="CLU_003181_2_2_1"/>
<evidence type="ECO:0000256" key="4">
    <source>
        <dbReference type="ARBA" id="ARBA00022989"/>
    </source>
</evidence>
<keyword evidence="2" id="KW-0813">Transport</keyword>
<name>A0A0C3LF12_9AGAM</name>
<dbReference type="Proteomes" id="UP000054248">
    <property type="component" value="Unassembled WGS sequence"/>
</dbReference>
<evidence type="ECO:0000256" key="7">
    <source>
        <dbReference type="ARBA" id="ARBA00023214"/>
    </source>
</evidence>
<reference evidence="10" key="2">
    <citation type="submission" date="2015-01" db="EMBL/GenBank/DDBJ databases">
        <title>Evolutionary Origins and Diversification of the Mycorrhizal Mutualists.</title>
        <authorList>
            <consortium name="DOE Joint Genome Institute"/>
            <consortium name="Mycorrhizal Genomics Consortium"/>
            <person name="Kohler A."/>
            <person name="Kuo A."/>
            <person name="Nagy L.G."/>
            <person name="Floudas D."/>
            <person name="Copeland A."/>
            <person name="Barry K.W."/>
            <person name="Cichocki N."/>
            <person name="Veneault-Fourrey C."/>
            <person name="LaButti K."/>
            <person name="Lindquist E.A."/>
            <person name="Lipzen A."/>
            <person name="Lundell T."/>
            <person name="Morin E."/>
            <person name="Murat C."/>
            <person name="Riley R."/>
            <person name="Ohm R."/>
            <person name="Sun H."/>
            <person name="Tunlid A."/>
            <person name="Henrissat B."/>
            <person name="Grigoriev I.V."/>
            <person name="Hibbett D.S."/>
            <person name="Martin F."/>
        </authorList>
    </citation>
    <scope>NUCLEOTIDE SEQUENCE [LARGE SCALE GENOMIC DNA]</scope>
    <source>
        <strain evidence="10">MUT 4182</strain>
    </source>
</reference>
<gene>
    <name evidence="9" type="ORF">M407DRAFT_30335</name>
</gene>
<keyword evidence="6 8" id="KW-0472">Membrane</keyword>
<dbReference type="Gene3D" id="3.10.580.10">
    <property type="entry name" value="CBS-domain"/>
    <property type="match status" value="1"/>
</dbReference>
<dbReference type="AlphaFoldDB" id="A0A0C3LF12"/>